<comment type="subcellular location">
    <subcellularLocation>
        <location evidence="1">Secreted</location>
    </subcellularLocation>
</comment>
<dbReference type="SUPFAM" id="SSF50814">
    <property type="entry name" value="Lipocalins"/>
    <property type="match status" value="1"/>
</dbReference>
<reference evidence="3" key="1">
    <citation type="submission" date="2019-08" db="EMBL/GenBank/DDBJ databases">
        <title>Phocoena sinus (Vaquita) genome, mPhoSin1, primary haplotype.</title>
        <authorList>
            <person name="Morin P."/>
            <person name="Mountcastle J."/>
            <person name="Fungtammasan C."/>
            <person name="Rhie A."/>
            <person name="Rojas-Bracho L."/>
            <person name="Smith C.R."/>
            <person name="Taylor B.L."/>
            <person name="Gulland F.M.D."/>
            <person name="Musser W."/>
            <person name="Houck M."/>
            <person name="Haase B."/>
            <person name="Paez S."/>
            <person name="Howe K."/>
            <person name="Torrance J."/>
            <person name="Formenti G."/>
            <person name="Phillippy A."/>
            <person name="Ryder O."/>
            <person name="Jarvis E.D."/>
            <person name="Fedrigo O."/>
        </authorList>
    </citation>
    <scope>NUCLEOTIDE SEQUENCE [LARGE SCALE GENOMIC DNA]</scope>
</reference>
<reference evidence="3" key="2">
    <citation type="submission" date="2025-08" db="UniProtKB">
        <authorList>
            <consortium name="Ensembl"/>
        </authorList>
    </citation>
    <scope>IDENTIFICATION</scope>
</reference>
<dbReference type="AlphaFoldDB" id="A0A8C9CXH4"/>
<keyword evidence="2" id="KW-0964">Secreted</keyword>
<evidence type="ECO:0000313" key="4">
    <source>
        <dbReference type="Proteomes" id="UP000694554"/>
    </source>
</evidence>
<dbReference type="GO" id="GO:0005576">
    <property type="term" value="C:extracellular region"/>
    <property type="evidence" value="ECO:0007669"/>
    <property type="project" value="UniProtKB-SubCell"/>
</dbReference>
<dbReference type="InterPro" id="IPR012674">
    <property type="entry name" value="Calycin"/>
</dbReference>
<dbReference type="Gene3D" id="2.40.128.20">
    <property type="match status" value="1"/>
</dbReference>
<proteinExistence type="predicted"/>
<reference evidence="3" key="3">
    <citation type="submission" date="2025-09" db="UniProtKB">
        <authorList>
            <consortium name="Ensembl"/>
        </authorList>
    </citation>
    <scope>IDENTIFICATION</scope>
</reference>
<keyword evidence="4" id="KW-1185">Reference proteome</keyword>
<dbReference type="GeneTree" id="ENSGT01140000286301"/>
<dbReference type="PRINTS" id="PR01173">
    <property type="entry name" value="ODORANTBNDNG"/>
</dbReference>
<evidence type="ECO:0000256" key="2">
    <source>
        <dbReference type="ARBA" id="ARBA00022525"/>
    </source>
</evidence>
<dbReference type="InterPro" id="IPR002448">
    <property type="entry name" value="OBP-like"/>
</dbReference>
<protein>
    <submittedName>
        <fullName evidence="3">Uncharacterized protein</fullName>
    </submittedName>
</protein>
<dbReference type="Ensembl" id="ENSPSNT00000031718.1">
    <property type="protein sequence ID" value="ENSPSNP00000028249.1"/>
    <property type="gene ID" value="ENSPSNG00000020493.1"/>
</dbReference>
<evidence type="ECO:0000256" key="1">
    <source>
        <dbReference type="ARBA" id="ARBA00004613"/>
    </source>
</evidence>
<dbReference type="Proteomes" id="UP000694554">
    <property type="component" value="Chromosome X"/>
</dbReference>
<organism evidence="3 4">
    <name type="scientific">Phocoena sinus</name>
    <name type="common">Vaquita</name>
    <dbReference type="NCBI Taxonomy" id="42100"/>
    <lineage>
        <taxon>Eukaryota</taxon>
        <taxon>Metazoa</taxon>
        <taxon>Chordata</taxon>
        <taxon>Craniata</taxon>
        <taxon>Vertebrata</taxon>
        <taxon>Euteleostomi</taxon>
        <taxon>Mammalia</taxon>
        <taxon>Eutheria</taxon>
        <taxon>Laurasiatheria</taxon>
        <taxon>Artiodactyla</taxon>
        <taxon>Whippomorpha</taxon>
        <taxon>Cetacea</taxon>
        <taxon>Odontoceti</taxon>
        <taxon>Phocoenidae</taxon>
        <taxon>Phocoena</taxon>
    </lineage>
</organism>
<accession>A0A8C9CXH4</accession>
<sequence length="191" mass="22034">MKTLAPAIPIWRPEPEFCFHLSGEQKTLYVASNNPEKTGENGPFKVYMRNIHLDDENDREPSTFLSSSKNNICIFSLTYVSKNKIKIIPLSENALRMYNVNMDELDKSTKFTYYILIFPLPLSRNISIEDFEKFKQMTREEGIPEETTVNVTETGNRIILFPKRIIHLVCKYAIGKQVNLFKTSSSTSNLL</sequence>
<name>A0A8C9CXH4_PHOSS</name>
<evidence type="ECO:0000313" key="3">
    <source>
        <dbReference type="Ensembl" id="ENSPSNP00000028249.1"/>
    </source>
</evidence>